<dbReference type="GO" id="GO:0016020">
    <property type="term" value="C:membrane"/>
    <property type="evidence" value="ECO:0007669"/>
    <property type="project" value="UniProtKB-UniRule"/>
</dbReference>
<comment type="caution">
    <text evidence="5">The sequence shown here is derived from an EMBL/GenBank/DDBJ whole genome shotgun (WGS) entry which is preliminary data.</text>
</comment>
<feature type="transmembrane region" description="Helical" evidence="3">
    <location>
        <begin position="239"/>
        <end position="263"/>
    </location>
</feature>
<dbReference type="InterPro" id="IPR017732">
    <property type="entry name" value="T4/T6SS_DotU"/>
</dbReference>
<dbReference type="NCBIfam" id="NF038228">
    <property type="entry name" value="IcmH_DotU_IVB"/>
    <property type="match status" value="1"/>
</dbReference>
<reference evidence="5 6" key="1">
    <citation type="submission" date="2018-04" db="EMBL/GenBank/DDBJ databases">
        <title>Thalassorhabdus spongiae gen. nov., sp. nov., isolated from a marine sponge in South-West Iceland.</title>
        <authorList>
            <person name="Knobloch S."/>
            <person name="Daussin A."/>
            <person name="Johannsson R."/>
            <person name="Marteinsson V.T."/>
        </authorList>
    </citation>
    <scope>NUCLEOTIDE SEQUENCE [LARGE SCALE GENOMIC DNA]</scope>
    <source>
        <strain evidence="5 6">Hp12</strain>
    </source>
</reference>
<dbReference type="AlphaFoldDB" id="A0A2V1GVI2"/>
<dbReference type="EMBL" id="QDDL01000006">
    <property type="protein sequence ID" value="PVZ67677.1"/>
    <property type="molecule type" value="Genomic_DNA"/>
</dbReference>
<dbReference type="PANTHER" id="PTHR38033:SF1">
    <property type="entry name" value="DOTU FAMILY TYPE IV_VI SECRETION SYSTEM PROTEIN"/>
    <property type="match status" value="1"/>
</dbReference>
<organism evidence="5 6">
    <name type="scientific">Pelagibaculum spongiae</name>
    <dbReference type="NCBI Taxonomy" id="2080658"/>
    <lineage>
        <taxon>Bacteria</taxon>
        <taxon>Pseudomonadati</taxon>
        <taxon>Pseudomonadota</taxon>
        <taxon>Gammaproteobacteria</taxon>
        <taxon>Oceanospirillales</taxon>
        <taxon>Pelagibaculum</taxon>
    </lineage>
</organism>
<feature type="compositionally biased region" description="Polar residues" evidence="2">
    <location>
        <begin position="1"/>
        <end position="11"/>
    </location>
</feature>
<dbReference type="RefSeq" id="WP_116687873.1">
    <property type="nucleotide sequence ID" value="NZ_CAWNYD010000006.1"/>
</dbReference>
<evidence type="ECO:0000256" key="1">
    <source>
        <dbReference type="PROSITE-ProRule" id="PRU00473"/>
    </source>
</evidence>
<feature type="compositionally biased region" description="Polar residues" evidence="2">
    <location>
        <begin position="23"/>
        <end position="44"/>
    </location>
</feature>
<sequence length="439" mass="47744">MTSDENNNPDSSLLKPTPGGGQATNSSNGNFQQQPLRATSSLPTQDGDDIQIAEISVNPLVAAAAPLLTLSYQIRATVQHSNVPQLQGQTIQQIKQFEEAAKAKNCPPEQILTARYCMCTLIDEAVLSTPWGSSSNWPLQTLLSSFHNEASGGEKFFLILDRLQQDPRTNLHLLELLFSCISFGFEGKYRVLPRGLEQLTILREQLFQSVRKQRGEFEKELSPQWKGNTDSGSQLTKYIPLWVVGVAGGGVLLLLYTIFGFLAGSNSDPLVNQLSLVGRNLPPPVIQRSSGLPSSSALIDIIQSGLGDLLDKKQLSVKQVNGQVRLLIPSAEVFNGESAEIDGAQVPWLLDLANMMKSLPGNLLVAAHTSASDKVSNPKDMLALSESQAIALQQLFIKVTGQNERFSSLGLADEEPLASSNTADGRHLNQRIEIRILPE</sequence>
<evidence type="ECO:0000259" key="4">
    <source>
        <dbReference type="PROSITE" id="PS51123"/>
    </source>
</evidence>
<accession>A0A2V1GVI2</accession>
<dbReference type="Pfam" id="PF09850">
    <property type="entry name" value="DotU"/>
    <property type="match status" value="1"/>
</dbReference>
<feature type="region of interest" description="Disordered" evidence="2">
    <location>
        <begin position="1"/>
        <end position="45"/>
    </location>
</feature>
<dbReference type="OrthoDB" id="345640at2"/>
<evidence type="ECO:0000256" key="3">
    <source>
        <dbReference type="SAM" id="Phobius"/>
    </source>
</evidence>
<name>A0A2V1GVI2_9GAMM</name>
<dbReference type="NCBIfam" id="TIGR03349">
    <property type="entry name" value="IV_VI_DotU"/>
    <property type="match status" value="1"/>
</dbReference>
<keyword evidence="1 3" id="KW-0472">Membrane</keyword>
<dbReference type="InterPro" id="IPR006665">
    <property type="entry name" value="OmpA-like"/>
</dbReference>
<dbReference type="PANTHER" id="PTHR38033">
    <property type="entry name" value="MEMBRANE PROTEIN-RELATED"/>
    <property type="match status" value="1"/>
</dbReference>
<gene>
    <name evidence="5" type="ORF">DC094_14675</name>
</gene>
<keyword evidence="6" id="KW-1185">Reference proteome</keyword>
<evidence type="ECO:0000313" key="6">
    <source>
        <dbReference type="Proteomes" id="UP000244906"/>
    </source>
</evidence>
<keyword evidence="3" id="KW-1133">Transmembrane helix</keyword>
<evidence type="ECO:0000313" key="5">
    <source>
        <dbReference type="EMBL" id="PVZ67677.1"/>
    </source>
</evidence>
<dbReference type="Gene3D" id="3.30.1330.60">
    <property type="entry name" value="OmpA-like domain"/>
    <property type="match status" value="1"/>
</dbReference>
<dbReference type="Proteomes" id="UP000244906">
    <property type="component" value="Unassembled WGS sequence"/>
</dbReference>
<keyword evidence="3" id="KW-0812">Transmembrane</keyword>
<proteinExistence type="predicted"/>
<dbReference type="InterPro" id="IPR036737">
    <property type="entry name" value="OmpA-like_sf"/>
</dbReference>
<dbReference type="CDD" id="cd07185">
    <property type="entry name" value="OmpA_C-like"/>
    <property type="match status" value="1"/>
</dbReference>
<feature type="domain" description="OmpA-like" evidence="4">
    <location>
        <begin position="321"/>
        <end position="439"/>
    </location>
</feature>
<dbReference type="InterPro" id="IPR038522">
    <property type="entry name" value="T4/T6SS_DotU_sf"/>
</dbReference>
<evidence type="ECO:0000256" key="2">
    <source>
        <dbReference type="SAM" id="MobiDB-lite"/>
    </source>
</evidence>
<dbReference type="SUPFAM" id="SSF103088">
    <property type="entry name" value="OmpA-like"/>
    <property type="match status" value="1"/>
</dbReference>
<dbReference type="PROSITE" id="PS51123">
    <property type="entry name" value="OMPA_2"/>
    <property type="match status" value="1"/>
</dbReference>
<protein>
    <recommendedName>
        <fullName evidence="4">OmpA-like domain-containing protein</fullName>
    </recommendedName>
</protein>
<dbReference type="Gene3D" id="1.25.40.590">
    <property type="entry name" value="Type IV / VI secretion system, DotU"/>
    <property type="match status" value="1"/>
</dbReference>